<dbReference type="Proteomes" id="UP001472677">
    <property type="component" value="Unassembled WGS sequence"/>
</dbReference>
<evidence type="ECO:0000313" key="1">
    <source>
        <dbReference type="EMBL" id="KAK8481918.1"/>
    </source>
</evidence>
<comment type="caution">
    <text evidence="1">The sequence shown here is derived from an EMBL/GenBank/DDBJ whole genome shotgun (WGS) entry which is preliminary data.</text>
</comment>
<evidence type="ECO:0000313" key="2">
    <source>
        <dbReference type="Proteomes" id="UP001472677"/>
    </source>
</evidence>
<reference evidence="1 2" key="1">
    <citation type="journal article" date="2024" name="G3 (Bethesda)">
        <title>Genome assembly of Hibiscus sabdariffa L. provides insights into metabolisms of medicinal natural products.</title>
        <authorList>
            <person name="Kim T."/>
        </authorList>
    </citation>
    <scope>NUCLEOTIDE SEQUENCE [LARGE SCALE GENOMIC DNA]</scope>
    <source>
        <strain evidence="1">TK-2024</strain>
        <tissue evidence="1">Old leaves</tissue>
    </source>
</reference>
<proteinExistence type="predicted"/>
<accession>A0ABR1ZN08</accession>
<name>A0ABR1ZN08_9ROSI</name>
<dbReference type="EMBL" id="JBBPBM010001791">
    <property type="protein sequence ID" value="KAK8481918.1"/>
    <property type="molecule type" value="Genomic_DNA"/>
</dbReference>
<protein>
    <submittedName>
        <fullName evidence="1">Uncharacterized protein</fullName>
    </submittedName>
</protein>
<organism evidence="1 2">
    <name type="scientific">Hibiscus sabdariffa</name>
    <name type="common">roselle</name>
    <dbReference type="NCBI Taxonomy" id="183260"/>
    <lineage>
        <taxon>Eukaryota</taxon>
        <taxon>Viridiplantae</taxon>
        <taxon>Streptophyta</taxon>
        <taxon>Embryophyta</taxon>
        <taxon>Tracheophyta</taxon>
        <taxon>Spermatophyta</taxon>
        <taxon>Magnoliopsida</taxon>
        <taxon>eudicotyledons</taxon>
        <taxon>Gunneridae</taxon>
        <taxon>Pentapetalae</taxon>
        <taxon>rosids</taxon>
        <taxon>malvids</taxon>
        <taxon>Malvales</taxon>
        <taxon>Malvaceae</taxon>
        <taxon>Malvoideae</taxon>
        <taxon>Hibiscus</taxon>
    </lineage>
</organism>
<gene>
    <name evidence="1" type="ORF">V6N12_057840</name>
</gene>
<keyword evidence="2" id="KW-1185">Reference proteome</keyword>
<sequence>MSVYRWNRVADKLAALGRSQSIEGAIYAIPSSTLAVTVADEKRWWKEQRRATISPTLCCCRIDPGG</sequence>